<name>A0A429Z1C7_9HYPH</name>
<feature type="transmembrane region" description="Helical" evidence="1">
    <location>
        <begin position="89"/>
        <end position="122"/>
    </location>
</feature>
<sequence>MSSKPARRPGETAFAVLCVVFGLVAFWHAYGISGFTGLSTPGVFPMLATGAMVVSGLFILAGTLRRPAEPGDGNAAGRFVRAFLPLRHCVLLVLMLAYLAALPLLGFVVASALFLFAAFQYLWRRNVLVTLVLSAVALAAIYVVFRIVFQVVLPQGSLVGRLF</sequence>
<dbReference type="InterPro" id="IPR009936">
    <property type="entry name" value="DUF1468"/>
</dbReference>
<feature type="transmembrane region" description="Helical" evidence="1">
    <location>
        <begin position="12"/>
        <end position="30"/>
    </location>
</feature>
<dbReference type="OrthoDB" id="8907787at2"/>
<dbReference type="Proteomes" id="UP000278398">
    <property type="component" value="Unassembled WGS sequence"/>
</dbReference>
<feature type="transmembrane region" description="Helical" evidence="1">
    <location>
        <begin position="42"/>
        <end position="61"/>
    </location>
</feature>
<keyword evidence="1" id="KW-1133">Transmembrane helix</keyword>
<evidence type="ECO:0000313" key="3">
    <source>
        <dbReference type="EMBL" id="RST87542.1"/>
    </source>
</evidence>
<feature type="transmembrane region" description="Helical" evidence="1">
    <location>
        <begin position="128"/>
        <end position="153"/>
    </location>
</feature>
<keyword evidence="4" id="KW-1185">Reference proteome</keyword>
<protein>
    <submittedName>
        <fullName evidence="3">Tripartite tricarboxylate transporter TctB family protein</fullName>
    </submittedName>
</protein>
<dbReference type="AlphaFoldDB" id="A0A429Z1C7"/>
<feature type="domain" description="DUF1468" evidence="2">
    <location>
        <begin position="14"/>
        <end position="154"/>
    </location>
</feature>
<dbReference type="RefSeq" id="WP_126698324.1">
    <property type="nucleotide sequence ID" value="NZ_RWKW01000015.1"/>
</dbReference>
<gene>
    <name evidence="3" type="ORF">EJC49_04775</name>
</gene>
<evidence type="ECO:0000256" key="1">
    <source>
        <dbReference type="SAM" id="Phobius"/>
    </source>
</evidence>
<evidence type="ECO:0000259" key="2">
    <source>
        <dbReference type="Pfam" id="PF07331"/>
    </source>
</evidence>
<organism evidence="3 4">
    <name type="scientific">Aquibium carbonis</name>
    <dbReference type="NCBI Taxonomy" id="2495581"/>
    <lineage>
        <taxon>Bacteria</taxon>
        <taxon>Pseudomonadati</taxon>
        <taxon>Pseudomonadota</taxon>
        <taxon>Alphaproteobacteria</taxon>
        <taxon>Hyphomicrobiales</taxon>
        <taxon>Phyllobacteriaceae</taxon>
        <taxon>Aquibium</taxon>
    </lineage>
</organism>
<comment type="caution">
    <text evidence="3">The sequence shown here is derived from an EMBL/GenBank/DDBJ whole genome shotgun (WGS) entry which is preliminary data.</text>
</comment>
<reference evidence="3 4" key="1">
    <citation type="submission" date="2018-12" db="EMBL/GenBank/DDBJ databases">
        <title>Mesorhizobium carbonis sp. nov., isolated from coal mine water.</title>
        <authorList>
            <person name="Xin W."/>
            <person name="Xu Z."/>
            <person name="Xiang F."/>
            <person name="Zhang J."/>
            <person name="Xi L."/>
            <person name="Liu J."/>
        </authorList>
    </citation>
    <scope>NUCLEOTIDE SEQUENCE [LARGE SCALE GENOMIC DNA]</scope>
    <source>
        <strain evidence="3 4">B2.3</strain>
    </source>
</reference>
<dbReference type="Pfam" id="PF07331">
    <property type="entry name" value="TctB"/>
    <property type="match status" value="1"/>
</dbReference>
<keyword evidence="1" id="KW-0472">Membrane</keyword>
<proteinExistence type="predicted"/>
<accession>A0A429Z1C7</accession>
<dbReference type="EMBL" id="RWKW01000015">
    <property type="protein sequence ID" value="RST87542.1"/>
    <property type="molecule type" value="Genomic_DNA"/>
</dbReference>
<evidence type="ECO:0000313" key="4">
    <source>
        <dbReference type="Proteomes" id="UP000278398"/>
    </source>
</evidence>
<keyword evidence="1" id="KW-0812">Transmembrane</keyword>